<dbReference type="GO" id="GO:0004725">
    <property type="term" value="F:protein tyrosine phosphatase activity"/>
    <property type="evidence" value="ECO:0007669"/>
    <property type="project" value="InterPro"/>
</dbReference>
<gene>
    <name evidence="5" type="ORF">C0Q70_19687</name>
</gene>
<feature type="transmembrane region" description="Helical" evidence="2">
    <location>
        <begin position="267"/>
        <end position="291"/>
    </location>
</feature>
<feature type="domain" description="Tyrosine-protein phosphatase" evidence="3">
    <location>
        <begin position="382"/>
        <end position="620"/>
    </location>
</feature>
<protein>
    <recommendedName>
        <fullName evidence="7">Protein-tyrosine-phosphatase</fullName>
    </recommendedName>
</protein>
<feature type="compositionally biased region" description="Polar residues" evidence="1">
    <location>
        <begin position="32"/>
        <end position="51"/>
    </location>
</feature>
<evidence type="ECO:0000313" key="5">
    <source>
        <dbReference type="EMBL" id="PVD19202.1"/>
    </source>
</evidence>
<evidence type="ECO:0000313" key="6">
    <source>
        <dbReference type="Proteomes" id="UP000245119"/>
    </source>
</evidence>
<dbReference type="PROSITE" id="PS50056">
    <property type="entry name" value="TYR_PHOSPHATASE_2"/>
    <property type="match status" value="1"/>
</dbReference>
<dbReference type="InterPro" id="IPR029021">
    <property type="entry name" value="Prot-tyrosine_phosphatase-like"/>
</dbReference>
<proteinExistence type="predicted"/>
<dbReference type="OrthoDB" id="10057603at2759"/>
<keyword evidence="6" id="KW-1185">Reference proteome</keyword>
<evidence type="ECO:0000259" key="4">
    <source>
        <dbReference type="PROSITE" id="PS50056"/>
    </source>
</evidence>
<evidence type="ECO:0000256" key="2">
    <source>
        <dbReference type="SAM" id="Phobius"/>
    </source>
</evidence>
<dbReference type="InterPro" id="IPR000387">
    <property type="entry name" value="Tyr_Pase_dom"/>
</dbReference>
<dbReference type="InterPro" id="IPR000242">
    <property type="entry name" value="PTP_cat"/>
</dbReference>
<keyword evidence="2" id="KW-0812">Transmembrane</keyword>
<dbReference type="PROSITE" id="PS00383">
    <property type="entry name" value="TYR_PHOSPHATASE_1"/>
    <property type="match status" value="1"/>
</dbReference>
<reference evidence="5 6" key="1">
    <citation type="submission" date="2018-04" db="EMBL/GenBank/DDBJ databases">
        <title>The genome of golden apple snail Pomacea canaliculata provides insight into stress tolerance and invasive adaptation.</title>
        <authorList>
            <person name="Liu C."/>
            <person name="Liu B."/>
            <person name="Ren Y."/>
            <person name="Zhang Y."/>
            <person name="Wang H."/>
            <person name="Li S."/>
            <person name="Jiang F."/>
            <person name="Yin L."/>
            <person name="Zhang G."/>
            <person name="Qian W."/>
            <person name="Fan W."/>
        </authorList>
    </citation>
    <scope>NUCLEOTIDE SEQUENCE [LARGE SCALE GENOMIC DNA]</scope>
    <source>
        <strain evidence="5">SZHN2017</strain>
        <tissue evidence="5">Muscle</tissue>
    </source>
</reference>
<keyword evidence="2" id="KW-0472">Membrane</keyword>
<dbReference type="PRINTS" id="PR00700">
    <property type="entry name" value="PRTYPHPHTASE"/>
</dbReference>
<dbReference type="OMA" id="RDVHQEY"/>
<feature type="compositionally biased region" description="Basic and acidic residues" evidence="1">
    <location>
        <begin position="55"/>
        <end position="67"/>
    </location>
</feature>
<dbReference type="AlphaFoldDB" id="A0A2T7NDI2"/>
<dbReference type="EMBL" id="PZQS01000013">
    <property type="protein sequence ID" value="PVD19202.1"/>
    <property type="molecule type" value="Genomic_DNA"/>
</dbReference>
<dbReference type="InterPro" id="IPR016130">
    <property type="entry name" value="Tyr_Pase_AS"/>
</dbReference>
<feature type="region of interest" description="Disordered" evidence="1">
    <location>
        <begin position="32"/>
        <end position="97"/>
    </location>
</feature>
<evidence type="ECO:0008006" key="7">
    <source>
        <dbReference type="Google" id="ProtNLM"/>
    </source>
</evidence>
<name>A0A2T7NDI2_POMCA</name>
<dbReference type="InterPro" id="IPR003595">
    <property type="entry name" value="Tyr_Pase_cat"/>
</dbReference>
<organism evidence="5 6">
    <name type="scientific">Pomacea canaliculata</name>
    <name type="common">Golden apple snail</name>
    <dbReference type="NCBI Taxonomy" id="400727"/>
    <lineage>
        <taxon>Eukaryota</taxon>
        <taxon>Metazoa</taxon>
        <taxon>Spiralia</taxon>
        <taxon>Lophotrochozoa</taxon>
        <taxon>Mollusca</taxon>
        <taxon>Gastropoda</taxon>
        <taxon>Caenogastropoda</taxon>
        <taxon>Architaenioglossa</taxon>
        <taxon>Ampullarioidea</taxon>
        <taxon>Ampullariidae</taxon>
        <taxon>Pomacea</taxon>
    </lineage>
</organism>
<dbReference type="Proteomes" id="UP000245119">
    <property type="component" value="Linkage Group LG13"/>
</dbReference>
<evidence type="ECO:0000256" key="1">
    <source>
        <dbReference type="SAM" id="MobiDB-lite"/>
    </source>
</evidence>
<dbReference type="Gene3D" id="3.90.190.10">
    <property type="entry name" value="Protein tyrosine phosphatase superfamily"/>
    <property type="match status" value="1"/>
</dbReference>
<evidence type="ECO:0000259" key="3">
    <source>
        <dbReference type="PROSITE" id="PS50055"/>
    </source>
</evidence>
<dbReference type="PROSITE" id="PS50055">
    <property type="entry name" value="TYR_PHOSPHATASE_PTP"/>
    <property type="match status" value="1"/>
</dbReference>
<comment type="caution">
    <text evidence="5">The sequence shown here is derived from an EMBL/GenBank/DDBJ whole genome shotgun (WGS) entry which is preliminary data.</text>
</comment>
<dbReference type="CDD" id="cd00047">
    <property type="entry name" value="PTPc"/>
    <property type="match status" value="1"/>
</dbReference>
<dbReference type="Pfam" id="PF00102">
    <property type="entry name" value="Y_phosphatase"/>
    <property type="match status" value="1"/>
</dbReference>
<dbReference type="STRING" id="400727.A0A2T7NDI2"/>
<sequence length="643" mass="71048">MLDWGVADSSMRASHSSRTAAPVFTITNYNVDNSSGTGITGNNRHVTSGGTSHAPDTKDQLTSRERSPPVTTEALDTASRTTPAVDGQTMWSPPPSSPTPGLLMVVQVQLQMTWTEFCHSRPAFYLELVEILRQDGQQSHVSTDQIRLMDQEGVKCARQQGETSSQQQEEISGLQQEAAAIVVRLYLVNKSERYDSYLTVVCAQVMKQGFQVRDTSFFKNKLVDVQLQQLPVPDPALATPATSADNTDPMKEKNDDNADELINEPGVTIAVVIAAVGGACCVTLIVMQVVLRRRYRRDLRRMVVSRSYSVSSVDSIALAAVSKSRPSSGLFNPALDVTPDQAKPSHVLGATELINFSLDLTKIFEEFVLIPNKTPRLSVVPPGAEDKNRFANVLPIPETRVELSKRPGDAVSSYINANFVTGYGHQKKRYIATQAPLEGTLEDLWRMVWEQRCPAIAMLVNIVEDGHVKFAPYVPESVGPESSVTFGEFCVTMTRRDVHQEYITSWLELQSKKTGERRSLHHFWLTCWPASGRVEPISLVRFVLDIRPAYQDVTEPLLVHCSTGTGRTGTLLALDVCMRQFEERRCVDVMGCVHDLRQERAGCVQTNQQYALLYSALQEYVTIVSSPGISAASSATTLHAMLP</sequence>
<accession>A0A2T7NDI2</accession>
<dbReference type="PANTHER" id="PTHR19134:SF449">
    <property type="entry name" value="TYROSINE-PROTEIN PHOSPHATASE 1"/>
    <property type="match status" value="1"/>
</dbReference>
<dbReference type="SMART" id="SM00404">
    <property type="entry name" value="PTPc_motif"/>
    <property type="match status" value="1"/>
</dbReference>
<dbReference type="InterPro" id="IPR050348">
    <property type="entry name" value="Protein-Tyr_Phosphatase"/>
</dbReference>
<keyword evidence="2" id="KW-1133">Transmembrane helix</keyword>
<dbReference type="PANTHER" id="PTHR19134">
    <property type="entry name" value="RECEPTOR-TYPE TYROSINE-PROTEIN PHOSPHATASE"/>
    <property type="match status" value="1"/>
</dbReference>
<dbReference type="SUPFAM" id="SSF52799">
    <property type="entry name" value="(Phosphotyrosine protein) phosphatases II"/>
    <property type="match status" value="1"/>
</dbReference>
<dbReference type="SMART" id="SM00194">
    <property type="entry name" value="PTPc"/>
    <property type="match status" value="1"/>
</dbReference>
<feature type="domain" description="Tyrosine specific protein phosphatases" evidence="4">
    <location>
        <begin position="537"/>
        <end position="611"/>
    </location>
</feature>